<evidence type="ECO:0000256" key="1">
    <source>
        <dbReference type="ARBA" id="ARBA00004123"/>
    </source>
</evidence>
<feature type="compositionally biased region" description="Polar residues" evidence="6">
    <location>
        <begin position="421"/>
        <end position="440"/>
    </location>
</feature>
<evidence type="ECO:0000256" key="4">
    <source>
        <dbReference type="PROSITE-ProRule" id="PRU00221"/>
    </source>
</evidence>
<dbReference type="KEGG" id="hazt:108672049"/>
<dbReference type="GO" id="GO:0006383">
    <property type="term" value="P:transcription by RNA polymerase III"/>
    <property type="evidence" value="ECO:0007669"/>
    <property type="project" value="TreeGrafter"/>
</dbReference>
<dbReference type="InterPro" id="IPR052416">
    <property type="entry name" value="GTF3C_component"/>
</dbReference>
<dbReference type="SUPFAM" id="SSF50978">
    <property type="entry name" value="WD40 repeat-like"/>
    <property type="match status" value="1"/>
</dbReference>
<dbReference type="InterPro" id="IPR036322">
    <property type="entry name" value="WD40_repeat_dom_sf"/>
</dbReference>
<evidence type="ECO:0000313" key="8">
    <source>
        <dbReference type="RefSeq" id="XP_018015156.1"/>
    </source>
</evidence>
<accession>A0A8B7NPX0</accession>
<evidence type="ECO:0000313" key="7">
    <source>
        <dbReference type="Proteomes" id="UP000694843"/>
    </source>
</evidence>
<evidence type="ECO:0000256" key="5">
    <source>
        <dbReference type="SAM" id="Coils"/>
    </source>
</evidence>
<feature type="region of interest" description="Disordered" evidence="6">
    <location>
        <begin position="901"/>
        <end position="926"/>
    </location>
</feature>
<dbReference type="RefSeq" id="XP_018015156.1">
    <property type="nucleotide sequence ID" value="XM_018159667.2"/>
</dbReference>
<dbReference type="InterPro" id="IPR015943">
    <property type="entry name" value="WD40/YVTN_repeat-like_dom_sf"/>
</dbReference>
<dbReference type="Proteomes" id="UP000694843">
    <property type="component" value="Unplaced"/>
</dbReference>
<dbReference type="PROSITE" id="PS50082">
    <property type="entry name" value="WD_REPEATS_2"/>
    <property type="match status" value="1"/>
</dbReference>
<dbReference type="GO" id="GO:0005634">
    <property type="term" value="C:nucleus"/>
    <property type="evidence" value="ECO:0007669"/>
    <property type="project" value="UniProtKB-SubCell"/>
</dbReference>
<dbReference type="PANTHER" id="PTHR15052:SF2">
    <property type="entry name" value="GENERAL TRANSCRIPTION FACTOR 3C POLYPEPTIDE 2"/>
    <property type="match status" value="1"/>
</dbReference>
<keyword evidence="3" id="KW-0539">Nucleus</keyword>
<feature type="region of interest" description="Disordered" evidence="6">
    <location>
        <begin position="1343"/>
        <end position="1362"/>
    </location>
</feature>
<dbReference type="OrthoDB" id="6339630at2759"/>
<keyword evidence="2" id="KW-0804">Transcription</keyword>
<keyword evidence="5" id="KW-0175">Coiled coil</keyword>
<feature type="compositionally biased region" description="Low complexity" evidence="6">
    <location>
        <begin position="310"/>
        <end position="324"/>
    </location>
</feature>
<organism evidence="7 8">
    <name type="scientific">Hyalella azteca</name>
    <name type="common">Amphipod</name>
    <dbReference type="NCBI Taxonomy" id="294128"/>
    <lineage>
        <taxon>Eukaryota</taxon>
        <taxon>Metazoa</taxon>
        <taxon>Ecdysozoa</taxon>
        <taxon>Arthropoda</taxon>
        <taxon>Crustacea</taxon>
        <taxon>Multicrustacea</taxon>
        <taxon>Malacostraca</taxon>
        <taxon>Eumalacostraca</taxon>
        <taxon>Peracarida</taxon>
        <taxon>Amphipoda</taxon>
        <taxon>Senticaudata</taxon>
        <taxon>Talitrida</taxon>
        <taxon>Talitroidea</taxon>
        <taxon>Hyalellidae</taxon>
        <taxon>Hyalella</taxon>
    </lineage>
</organism>
<feature type="region of interest" description="Disordered" evidence="6">
    <location>
        <begin position="306"/>
        <end position="336"/>
    </location>
</feature>
<feature type="region of interest" description="Disordered" evidence="6">
    <location>
        <begin position="1077"/>
        <end position="1110"/>
    </location>
</feature>
<evidence type="ECO:0000256" key="3">
    <source>
        <dbReference type="ARBA" id="ARBA00023242"/>
    </source>
</evidence>
<dbReference type="GeneID" id="108672049"/>
<feature type="region of interest" description="Disordered" evidence="6">
    <location>
        <begin position="392"/>
        <end position="440"/>
    </location>
</feature>
<evidence type="ECO:0000256" key="2">
    <source>
        <dbReference type="ARBA" id="ARBA00023163"/>
    </source>
</evidence>
<protein>
    <submittedName>
        <fullName evidence="8">Uncharacterized protein LOC108672049</fullName>
    </submittedName>
</protein>
<name>A0A8B7NPX0_HYAAZ</name>
<feature type="coiled-coil region" evidence="5">
    <location>
        <begin position="265"/>
        <end position="306"/>
    </location>
</feature>
<reference evidence="8" key="1">
    <citation type="submission" date="2025-08" db="UniProtKB">
        <authorList>
            <consortium name="RefSeq"/>
        </authorList>
    </citation>
    <scope>IDENTIFICATION</scope>
    <source>
        <tissue evidence="8">Whole organism</tissue>
    </source>
</reference>
<proteinExistence type="predicted"/>
<dbReference type="SMART" id="SM00320">
    <property type="entry name" value="WD40"/>
    <property type="match status" value="4"/>
</dbReference>
<feature type="compositionally biased region" description="Basic residues" evidence="6">
    <location>
        <begin position="1085"/>
        <end position="1107"/>
    </location>
</feature>
<dbReference type="PANTHER" id="PTHR15052">
    <property type="entry name" value="RNA POLYMERASE III TRANSCRIPTION INITIATION FACTOR COMPLEX SUBUNIT"/>
    <property type="match status" value="1"/>
</dbReference>
<keyword evidence="7" id="KW-1185">Reference proteome</keyword>
<dbReference type="GO" id="GO:0000127">
    <property type="term" value="C:transcription factor TFIIIC complex"/>
    <property type="evidence" value="ECO:0007669"/>
    <property type="project" value="TreeGrafter"/>
</dbReference>
<comment type="subcellular location">
    <subcellularLocation>
        <location evidence="1">Nucleus</location>
    </subcellularLocation>
</comment>
<evidence type="ECO:0000256" key="6">
    <source>
        <dbReference type="SAM" id="MobiDB-lite"/>
    </source>
</evidence>
<feature type="region of interest" description="Disordered" evidence="6">
    <location>
        <begin position="944"/>
        <end position="968"/>
    </location>
</feature>
<dbReference type="InterPro" id="IPR001680">
    <property type="entry name" value="WD40_rpt"/>
</dbReference>
<gene>
    <name evidence="8" type="primary">LOC108672049</name>
</gene>
<dbReference type="Gene3D" id="2.130.10.10">
    <property type="entry name" value="YVTN repeat-like/Quinoprotein amine dehydrogenase"/>
    <property type="match status" value="1"/>
</dbReference>
<keyword evidence="4" id="KW-0853">WD repeat</keyword>
<sequence>MEANRNSIVSTRDLAMGAPLATYIVYDENLTTSQDKDAYPYQYSSTGNAILANGGAGLSYYSNINQMNILQPTPQVNVNANGGIIYDPVNPAVLSHQYHVLNANPGVHPSFASVPGFVSQLAPADQMKNVPPRIVLREPGRTIDSQYPSLQSVILNRRAEDASDVTSQYRVYGDVYQQPPQPVGKTFYVTNNAPNTVIFNPPQTLALSKVESLPIHPPLLQPKIESNKSTSPVVESSMKNNRNNFISCQPALDESMISSQEERSLMAARSSLAKEKAHVEELRRRLLLKEKALEEKEQRLSKIQSNKTCSLESEWTNTETSNNEAENEDSDVRYNGPWRNCGSPMEEPDNVIYVEEEISDQPPSQNLSEPSAQKNVMEDLHENLEINPRLFAKTYKRKPRRSSDGRISQTALPGRSIPDADQQSEFSVPETLTNGNSSVTITPVDDQNVVHETSSLLFKALSGTSVNAFKLPSSYDNSRKLQLHDTAMLRAFRPKMEPTSWTAEGVVPSFPSERSLLIPTSNARQRTTRMDGIVPDSEGNKLFVNYYENPEQTGDVLLNTVIPQNTENLSPVASFIVHSPEPGSEEQEIVNGNNFTGSEMYRDVPQVIQRQQYVNYAPDLLKIVPSQRTDTGYIVSSEINPVSPVSETRLILHPMPAVTASDPTMYYDSSSSRDYRSNSLARASLEVSSGLVRESLNEDSRVNDVVEGAKSIPSDNCISISVDQNTELRNQACVECDVHDKAGVQRKCLESCADCETWTRDRSPCRQSENLNPATEAIRSSTIAPCPELLPLNVSGEIVETVRSVSEEHDQVQTNESCTDIQCITAAKMSDFREDLPRKYSIVSNQCPASPDSRSSNTNQGIVYRNATTASAVILSSPRESFLPSSPEESYFDNSELISDHLNHDETPAGDFEMPESTSERGRDLEVSSVINEARVEIVDADTDLTQQSPAREQHNITPSLPHARSSSPIFADSHLENQLSTDPSSETDNMENLSHFLDVADSNLNSPYQGDGLLMSSPGREVVFDDEDSASDEAVMQAMSSPKRKVFDDMDDACVEAALNKSELISPDNSVVLGESVSIPLPSKTKRKQSKNRKTTKNRNKNKCKKSSNVSDYESCDLPYECGVCKDGVLFLEHKDFVKHACSVHNGCARPEGLSQDFDEFEARIARKRVLAGGMKLVCERCKASFASLLGYEGHMLWCGKSELERSHLCPKCGWCGTIFTVRNHVRNCTGVAGVGTNVPEKPVARKPRVSKNKCTALQNMDAGDSDDENFDPDPKTPKNFAEMNFNDHFRNFCEKVDDDDTDSIYFACSVCPPECTSIPVLSAEAMIAHLIQKHPDKLKESSMSTKRCGKRKFFSSKKPSDDRRKSLKVALDYREANHSSRLFETWCVRIEEWTSLSDANSYLQTCRVSTKFAVYEPDKELEWRSLPLYEAVKYKTSNYIYCGGCITASAWCPMPCNNSFAQTNEQLIAIAVSSQDGDAVITPPTNVKGTIQIWNVRKLGKPEQRKDLPFVSFIIAHDFGHVTCLQWCPSGVFESLDSGNRLGVLAAACSSGSVHIWYVPHPKFLPTASPPRVYLKTPDLTLRQISFGSEDEISVPLRLDWQPSLGHSMIAASMSDGCVCIWNLSDTCSCRDAVEPRVLYPVKSFNGHLGAAGALAWCPSTGGAHLATGGADHMHHLWDLEGYGQPSRISTIRRDVVTDTKWPINTSVTALAFEDSVTDGSTSALRECGYFGFSLAYLKSRTPTWSISYSDALSAILQGTDAGDCIVTFPKDFFKVSNDKPHRHHKACFSATTKMLPSQPGQNVPTMGIVFHHAPDIIETKHSRPVDPLSFKVSSDKSSPPTEKRTWNSSLLTSVTSVAFNPNIGSHEWIFCGYRSGLARIVAVPLGVS</sequence>
<feature type="repeat" description="WD" evidence="4">
    <location>
        <begin position="1647"/>
        <end position="1683"/>
    </location>
</feature>